<feature type="transmembrane region" description="Helical" evidence="1">
    <location>
        <begin position="9"/>
        <end position="32"/>
    </location>
</feature>
<feature type="domain" description="Inner membrane component" evidence="2">
    <location>
        <begin position="5"/>
        <end position="55"/>
    </location>
</feature>
<dbReference type="PIRSF" id="PIRSF028777">
    <property type="entry name" value="UCP028777"/>
    <property type="match status" value="1"/>
</dbReference>
<dbReference type="OrthoDB" id="3238663at2"/>
<organism evidence="3 4">
    <name type="scientific">Pseudodesulfovibrio hydrargyri</name>
    <dbReference type="NCBI Taxonomy" id="2125990"/>
    <lineage>
        <taxon>Bacteria</taxon>
        <taxon>Pseudomonadati</taxon>
        <taxon>Thermodesulfobacteriota</taxon>
        <taxon>Desulfovibrionia</taxon>
        <taxon>Desulfovibrionales</taxon>
        <taxon>Desulfovibrionaceae</taxon>
    </lineage>
</organism>
<dbReference type="EMBL" id="LKAQ01000004">
    <property type="protein sequence ID" value="OIQ49224.1"/>
    <property type="molecule type" value="Genomic_DNA"/>
</dbReference>
<name>A0A1J5N336_9BACT</name>
<evidence type="ECO:0000313" key="4">
    <source>
        <dbReference type="Proteomes" id="UP000181901"/>
    </source>
</evidence>
<reference evidence="3 4" key="1">
    <citation type="submission" date="2015-09" db="EMBL/GenBank/DDBJ databases">
        <title>Genome of Desulfovibrio dechloracetivorans BerOc1, a mercury methylating strain isolated from highly hydrocarbons and metals contaminated coastal sediments.</title>
        <authorList>
            <person name="Goni Urriza M."/>
            <person name="Gassie C."/>
            <person name="Bouchez O."/>
            <person name="Klopp C."/>
            <person name="Ranchou-Peyruse A."/>
            <person name="Remy G."/>
        </authorList>
    </citation>
    <scope>NUCLEOTIDE SEQUENCE [LARGE SCALE GENOMIC DNA]</scope>
    <source>
        <strain evidence="3 4">BerOc1</strain>
    </source>
</reference>
<comment type="caution">
    <text evidence="3">The sequence shown here is derived from an EMBL/GenBank/DDBJ whole genome shotgun (WGS) entry which is preliminary data.</text>
</comment>
<dbReference type="PANTHER" id="PTHR42903">
    <property type="entry name" value="INNER MEMBRANE PROTEIN YCCF"/>
    <property type="match status" value="1"/>
</dbReference>
<protein>
    <submittedName>
        <fullName evidence="3">Inner membrane protein YccF</fullName>
    </submittedName>
</protein>
<keyword evidence="1" id="KW-0472">Membrane</keyword>
<dbReference type="Proteomes" id="UP000181901">
    <property type="component" value="Unassembled WGS sequence"/>
</dbReference>
<dbReference type="Pfam" id="PF03733">
    <property type="entry name" value="YccF"/>
    <property type="match status" value="2"/>
</dbReference>
<dbReference type="RefSeq" id="WP_071544770.1">
    <property type="nucleotide sequence ID" value="NZ_LKAQ01000004.1"/>
</dbReference>
<dbReference type="PANTHER" id="PTHR42903:SF1">
    <property type="entry name" value="INNER MEMBRANE PROTEIN YCCF"/>
    <property type="match status" value="1"/>
</dbReference>
<feature type="domain" description="Inner membrane component" evidence="2">
    <location>
        <begin position="77"/>
        <end position="126"/>
    </location>
</feature>
<evidence type="ECO:0000259" key="2">
    <source>
        <dbReference type="Pfam" id="PF03733"/>
    </source>
</evidence>
<keyword evidence="4" id="KW-1185">Reference proteome</keyword>
<dbReference type="NCBIfam" id="NF008742">
    <property type="entry name" value="PRK11770.1-4"/>
    <property type="match status" value="1"/>
</dbReference>
<dbReference type="InterPro" id="IPR052937">
    <property type="entry name" value="Inner_membrane_protein"/>
</dbReference>
<dbReference type="NCBIfam" id="NF008741">
    <property type="entry name" value="PRK11770.1-3"/>
    <property type="match status" value="1"/>
</dbReference>
<feature type="transmembrane region" description="Helical" evidence="1">
    <location>
        <begin position="69"/>
        <end position="89"/>
    </location>
</feature>
<feature type="transmembrane region" description="Helical" evidence="1">
    <location>
        <begin position="95"/>
        <end position="112"/>
    </location>
</feature>
<evidence type="ECO:0000256" key="1">
    <source>
        <dbReference type="SAM" id="Phobius"/>
    </source>
</evidence>
<dbReference type="GO" id="GO:0005886">
    <property type="term" value="C:plasma membrane"/>
    <property type="evidence" value="ECO:0007669"/>
    <property type="project" value="TreeGrafter"/>
</dbReference>
<proteinExistence type="predicted"/>
<feature type="transmembrane region" description="Helical" evidence="1">
    <location>
        <begin position="38"/>
        <end position="57"/>
    </location>
</feature>
<dbReference type="AlphaFoldDB" id="A0A1J5N336"/>
<dbReference type="InterPro" id="IPR005185">
    <property type="entry name" value="YccF"/>
</dbReference>
<sequence length="145" mass="15723">MLSFLGNVIWWLIGGAFMALGWLFAGCIFAISIVGLPWARSAFVIAGFSLLPFGRTLVRRDMVTGRPDIGTSGWGLVGNVIWFVFAGWWLALGHILSALGCFITIIGIPWGWQHLKLAAATLAPIGMTVVTVDQAERLHGVRTGR</sequence>
<dbReference type="InterPro" id="IPR031308">
    <property type="entry name" value="UCP028777"/>
</dbReference>
<keyword evidence="1" id="KW-0812">Transmembrane</keyword>
<accession>A0A1J5N336</accession>
<gene>
    <name evidence="3" type="primary">yccF</name>
    <name evidence="3" type="ORF">BerOc1_01148</name>
</gene>
<evidence type="ECO:0000313" key="3">
    <source>
        <dbReference type="EMBL" id="OIQ49224.1"/>
    </source>
</evidence>
<keyword evidence="1" id="KW-1133">Transmembrane helix</keyword>